<dbReference type="RefSeq" id="WP_011247913.1">
    <property type="nucleotide sequence ID" value="NZ_BOQQ01000002.1"/>
</dbReference>
<gene>
    <name evidence="3" type="ORF">CHH72_05475</name>
</gene>
<feature type="signal peptide" evidence="2">
    <location>
        <begin position="1"/>
        <end position="25"/>
    </location>
</feature>
<dbReference type="EMBL" id="NPCC01000006">
    <property type="protein sequence ID" value="PAE89707.1"/>
    <property type="molecule type" value="Genomic_DNA"/>
</dbReference>
<evidence type="ECO:0000256" key="1">
    <source>
        <dbReference type="SAM" id="Coils"/>
    </source>
</evidence>
<dbReference type="InterPro" id="IPR046720">
    <property type="entry name" value="DUF6612"/>
</dbReference>
<comment type="caution">
    <text evidence="3">The sequence shown here is derived from an EMBL/GenBank/DDBJ whole genome shotgun (WGS) entry which is preliminary data.</text>
</comment>
<evidence type="ECO:0000313" key="3">
    <source>
        <dbReference type="EMBL" id="PAE89707.1"/>
    </source>
</evidence>
<keyword evidence="2" id="KW-0732">Signal</keyword>
<keyword evidence="1" id="KW-0175">Coiled coil</keyword>
<feature type="coiled-coil region" evidence="1">
    <location>
        <begin position="39"/>
        <end position="66"/>
    </location>
</feature>
<organism evidence="3 4">
    <name type="scientific">Shouchella clausii</name>
    <name type="common">Alkalihalobacillus clausii</name>
    <dbReference type="NCBI Taxonomy" id="79880"/>
    <lineage>
        <taxon>Bacteria</taxon>
        <taxon>Bacillati</taxon>
        <taxon>Bacillota</taxon>
        <taxon>Bacilli</taxon>
        <taxon>Bacillales</taxon>
        <taxon>Bacillaceae</taxon>
        <taxon>Shouchella</taxon>
    </lineage>
</organism>
<dbReference type="PROSITE" id="PS51257">
    <property type="entry name" value="PROKAR_LIPOPROTEIN"/>
    <property type="match status" value="1"/>
</dbReference>
<reference evidence="3 4" key="1">
    <citation type="submission" date="2017-07" db="EMBL/GenBank/DDBJ databases">
        <title>Isolation and whole genome analysis of endospore-forming bacteria from heroin.</title>
        <authorList>
            <person name="Kalinowski J."/>
            <person name="Ahrens B."/>
            <person name="Al-Dilaimi A."/>
            <person name="Winkler A."/>
            <person name="Wibberg D."/>
            <person name="Schleenbecker U."/>
            <person name="Ruckert C."/>
            <person name="Wolfel R."/>
            <person name="Grass G."/>
        </authorList>
    </citation>
    <scope>NUCLEOTIDE SEQUENCE [LARGE SCALE GENOMIC DNA]</scope>
    <source>
        <strain evidence="3 4">7539</strain>
    </source>
</reference>
<accession>A0A268P1U6</accession>
<feature type="chain" id="PRO_5038455836" evidence="2">
    <location>
        <begin position="26"/>
        <end position="282"/>
    </location>
</feature>
<sequence length="282" mass="31331">MKRTSYLYGSLVVTALLGACSPNSAPMQESSASQQDNQNGNATLNAESIIEEAKNAEEQLNSYTANFKATDTISTTGDEPGEEPQIHVIEGNLAYKASPETFYTALSAKPGQGEKEETELENLATVEVLKEKNRVYTNINDEGWLPIDKGDPSERFVSLELTPMYQLELLQPFSDFVNVSEYDDLYVISVAAGGETLREMAANMDMIERALPTESKLEIPDQYQLSQLDYMLFIDKNSFLLEKTNTVFEVVLEDNDTVIRTDMSLTRTSVNDNGHIDIPSIP</sequence>
<name>A0A268P1U6_SHOCL</name>
<dbReference type="Pfam" id="PF20316">
    <property type="entry name" value="DUF6612"/>
    <property type="match status" value="1"/>
</dbReference>
<proteinExistence type="predicted"/>
<protein>
    <submittedName>
        <fullName evidence="3">Uncharacterized protein</fullName>
    </submittedName>
</protein>
<dbReference type="Proteomes" id="UP000216207">
    <property type="component" value="Unassembled WGS sequence"/>
</dbReference>
<evidence type="ECO:0000256" key="2">
    <source>
        <dbReference type="SAM" id="SignalP"/>
    </source>
</evidence>
<evidence type="ECO:0000313" key="4">
    <source>
        <dbReference type="Proteomes" id="UP000216207"/>
    </source>
</evidence>
<dbReference type="AlphaFoldDB" id="A0A268P1U6"/>